<keyword evidence="2" id="KW-1185">Reference proteome</keyword>
<evidence type="ECO:0000313" key="2">
    <source>
        <dbReference type="Proteomes" id="UP000813444"/>
    </source>
</evidence>
<name>A0A8K0WXF1_9HYPO</name>
<gene>
    <name evidence="1" type="ORF">B0I35DRAFT_456953</name>
</gene>
<protein>
    <submittedName>
        <fullName evidence="1">Uncharacterized protein</fullName>
    </submittedName>
</protein>
<dbReference type="OrthoDB" id="3204049at2759"/>
<dbReference type="Proteomes" id="UP000813444">
    <property type="component" value="Unassembled WGS sequence"/>
</dbReference>
<sequence length="317" mass="35872">MHLDHKLPWTTLASCFELVRMNKSKTPRCTNIFPAAKPTREKDVAYFRKKLCAVLQEFSTTERQKHEAEDMGTRDGDVLFSDEVLVFLESFYNLDTAYRPNSLRSNPLHKNHQSLQYWIKRAIYPDTNSPSYTTMDGDLADALKGLLIISTVAPDANIRNEASSAILRLALDPKVPLQHLDRIAWGHSCGVDTLGLSSLNPYMLLNVADRLREQGSKIGAWELQSFLSAASESLFDDDHPSHKLPHAAFLGRCGADSEWVQNQKDVAKGNVHPSIAGEPIMDPLVDRRAECQQYLSVCFGMLYRYDMLRRICFNPKN</sequence>
<organism evidence="1 2">
    <name type="scientific">Stachybotrys elegans</name>
    <dbReference type="NCBI Taxonomy" id="80388"/>
    <lineage>
        <taxon>Eukaryota</taxon>
        <taxon>Fungi</taxon>
        <taxon>Dikarya</taxon>
        <taxon>Ascomycota</taxon>
        <taxon>Pezizomycotina</taxon>
        <taxon>Sordariomycetes</taxon>
        <taxon>Hypocreomycetidae</taxon>
        <taxon>Hypocreales</taxon>
        <taxon>Stachybotryaceae</taxon>
        <taxon>Stachybotrys</taxon>
    </lineage>
</organism>
<accession>A0A8K0WXF1</accession>
<dbReference type="EMBL" id="JAGPNK010000001">
    <property type="protein sequence ID" value="KAH7329653.1"/>
    <property type="molecule type" value="Genomic_DNA"/>
</dbReference>
<proteinExistence type="predicted"/>
<evidence type="ECO:0000313" key="1">
    <source>
        <dbReference type="EMBL" id="KAH7329653.1"/>
    </source>
</evidence>
<dbReference type="AlphaFoldDB" id="A0A8K0WXF1"/>
<comment type="caution">
    <text evidence="1">The sequence shown here is derived from an EMBL/GenBank/DDBJ whole genome shotgun (WGS) entry which is preliminary data.</text>
</comment>
<reference evidence="1" key="1">
    <citation type="journal article" date="2021" name="Nat. Commun.">
        <title>Genetic determinants of endophytism in the Arabidopsis root mycobiome.</title>
        <authorList>
            <person name="Mesny F."/>
            <person name="Miyauchi S."/>
            <person name="Thiergart T."/>
            <person name="Pickel B."/>
            <person name="Atanasova L."/>
            <person name="Karlsson M."/>
            <person name="Huettel B."/>
            <person name="Barry K.W."/>
            <person name="Haridas S."/>
            <person name="Chen C."/>
            <person name="Bauer D."/>
            <person name="Andreopoulos W."/>
            <person name="Pangilinan J."/>
            <person name="LaButti K."/>
            <person name="Riley R."/>
            <person name="Lipzen A."/>
            <person name="Clum A."/>
            <person name="Drula E."/>
            <person name="Henrissat B."/>
            <person name="Kohler A."/>
            <person name="Grigoriev I.V."/>
            <person name="Martin F.M."/>
            <person name="Hacquard S."/>
        </authorList>
    </citation>
    <scope>NUCLEOTIDE SEQUENCE</scope>
    <source>
        <strain evidence="1">MPI-CAGE-CH-0235</strain>
    </source>
</reference>